<evidence type="ECO:0008006" key="2">
    <source>
        <dbReference type="Google" id="ProtNLM"/>
    </source>
</evidence>
<sequence length="222" mass="25949">MDNKKAWVVTVNMGYGHQRTAYPLKKFAFEQKVINANDYQEIPEKDKKVWETTRGFYESISRFKRIPLIGNMAFSIFDKFQKIPTFYPHRDLSKPTFSLKKIFSTIKKGWGRDLILKLKKNPLPLITTFFTPAFMAEVFNYPEDIFCVVCDADISRAWVSLEPAKSKIKYFAPNSWVVNRLKLYGVKKENIFLTGFPLPIENIGTEKQEILKKDLAYRVLNL</sequence>
<feature type="non-terminal residue" evidence="1">
    <location>
        <position position="222"/>
    </location>
</feature>
<evidence type="ECO:0000313" key="1">
    <source>
        <dbReference type="EMBL" id="GAI05993.1"/>
    </source>
</evidence>
<name>X1KH49_9ZZZZ</name>
<dbReference type="AlphaFoldDB" id="X1KH49"/>
<gene>
    <name evidence="1" type="ORF">S06H3_08089</name>
</gene>
<protein>
    <recommendedName>
        <fullName evidence="2">Diacylglycerol glucosyltransferase N-terminal domain-containing protein</fullName>
    </recommendedName>
</protein>
<proteinExistence type="predicted"/>
<organism evidence="1">
    <name type="scientific">marine sediment metagenome</name>
    <dbReference type="NCBI Taxonomy" id="412755"/>
    <lineage>
        <taxon>unclassified sequences</taxon>
        <taxon>metagenomes</taxon>
        <taxon>ecological metagenomes</taxon>
    </lineage>
</organism>
<dbReference type="EMBL" id="BARV01003365">
    <property type="protein sequence ID" value="GAI05993.1"/>
    <property type="molecule type" value="Genomic_DNA"/>
</dbReference>
<comment type="caution">
    <text evidence="1">The sequence shown here is derived from an EMBL/GenBank/DDBJ whole genome shotgun (WGS) entry which is preliminary data.</text>
</comment>
<accession>X1KH49</accession>
<reference evidence="1" key="1">
    <citation type="journal article" date="2014" name="Front. Microbiol.">
        <title>High frequency of phylogenetically diverse reductive dehalogenase-homologous genes in deep subseafloor sedimentary metagenomes.</title>
        <authorList>
            <person name="Kawai M."/>
            <person name="Futagami T."/>
            <person name="Toyoda A."/>
            <person name="Takaki Y."/>
            <person name="Nishi S."/>
            <person name="Hori S."/>
            <person name="Arai W."/>
            <person name="Tsubouchi T."/>
            <person name="Morono Y."/>
            <person name="Uchiyama I."/>
            <person name="Ito T."/>
            <person name="Fujiyama A."/>
            <person name="Inagaki F."/>
            <person name="Takami H."/>
        </authorList>
    </citation>
    <scope>NUCLEOTIDE SEQUENCE</scope>
    <source>
        <strain evidence="1">Expedition CK06-06</strain>
    </source>
</reference>